<dbReference type="GO" id="GO:0005975">
    <property type="term" value="P:carbohydrate metabolic process"/>
    <property type="evidence" value="ECO:0007669"/>
    <property type="project" value="InterPro"/>
</dbReference>
<protein>
    <submittedName>
        <fullName evidence="4">Neopullulanase</fullName>
    </submittedName>
</protein>
<accession>K1SEV0</accession>
<dbReference type="AlphaFoldDB" id="K1SEV0"/>
<evidence type="ECO:0000256" key="1">
    <source>
        <dbReference type="ARBA" id="ARBA00022801"/>
    </source>
</evidence>
<reference evidence="4" key="1">
    <citation type="journal article" date="2013" name="Environ. Microbiol.">
        <title>Microbiota from the distal guts of lean and obese adolescents exhibit partial functional redundancy besides clear differences in community structure.</title>
        <authorList>
            <person name="Ferrer M."/>
            <person name="Ruiz A."/>
            <person name="Lanza F."/>
            <person name="Haange S.B."/>
            <person name="Oberbach A."/>
            <person name="Till H."/>
            <person name="Bargiela R."/>
            <person name="Campoy C."/>
            <person name="Segura M.T."/>
            <person name="Richter M."/>
            <person name="von Bergen M."/>
            <person name="Seifert J."/>
            <person name="Suarez A."/>
        </authorList>
    </citation>
    <scope>NUCLEOTIDE SEQUENCE</scope>
</reference>
<evidence type="ECO:0000256" key="2">
    <source>
        <dbReference type="ARBA" id="ARBA00023295"/>
    </source>
</evidence>
<organism evidence="4">
    <name type="scientific">human gut metagenome</name>
    <dbReference type="NCBI Taxonomy" id="408170"/>
    <lineage>
        <taxon>unclassified sequences</taxon>
        <taxon>metagenomes</taxon>
        <taxon>organismal metagenomes</taxon>
    </lineage>
</organism>
<comment type="caution">
    <text evidence="4">The sequence shown here is derived from an EMBL/GenBank/DDBJ whole genome shotgun (WGS) entry which is preliminary data.</text>
</comment>
<dbReference type="EMBL" id="AJWZ01006603">
    <property type="protein sequence ID" value="EKC59312.1"/>
    <property type="molecule type" value="Genomic_DNA"/>
</dbReference>
<dbReference type="Pfam" id="PF00128">
    <property type="entry name" value="Alpha-amylase"/>
    <property type="match status" value="1"/>
</dbReference>
<keyword evidence="2" id="KW-0326">Glycosidase</keyword>
<feature type="non-terminal residue" evidence="4">
    <location>
        <position position="1"/>
    </location>
</feature>
<dbReference type="Gene3D" id="3.20.20.80">
    <property type="entry name" value="Glycosidases"/>
    <property type="match status" value="1"/>
</dbReference>
<sequence>RFRRSGKCEIKKSSVLNEDWENGIPEYAKKNGDFLKNNTVFGGDLYGIVEKLDYIKSLGTELIYLSPIFDAYSNHKYDTGDYMRVDESFGGDEALDLLISEAKKRGIGIILDGVFNHTGDDSVYFT</sequence>
<proteinExistence type="predicted"/>
<dbReference type="InterPro" id="IPR017853">
    <property type="entry name" value="GH"/>
</dbReference>
<keyword evidence="1" id="KW-0378">Hydrolase</keyword>
<dbReference type="GO" id="GO:0016798">
    <property type="term" value="F:hydrolase activity, acting on glycosyl bonds"/>
    <property type="evidence" value="ECO:0007669"/>
    <property type="project" value="UniProtKB-KW"/>
</dbReference>
<dbReference type="InterPro" id="IPR006047">
    <property type="entry name" value="GH13_cat_dom"/>
</dbReference>
<evidence type="ECO:0000313" key="4">
    <source>
        <dbReference type="EMBL" id="EKC59312.1"/>
    </source>
</evidence>
<name>K1SEV0_9ZZZZ</name>
<dbReference type="PANTHER" id="PTHR10357:SF210">
    <property type="entry name" value="MALTODEXTRIN GLUCOSIDASE"/>
    <property type="match status" value="1"/>
</dbReference>
<gene>
    <name evidence="4" type="ORF">OBE_09560</name>
</gene>
<dbReference type="PANTHER" id="PTHR10357">
    <property type="entry name" value="ALPHA-AMYLASE FAMILY MEMBER"/>
    <property type="match status" value="1"/>
</dbReference>
<feature type="domain" description="Glycosyl hydrolase family 13 catalytic" evidence="3">
    <location>
        <begin position="33"/>
        <end position="125"/>
    </location>
</feature>
<evidence type="ECO:0000259" key="3">
    <source>
        <dbReference type="Pfam" id="PF00128"/>
    </source>
</evidence>
<dbReference type="SUPFAM" id="SSF51445">
    <property type="entry name" value="(Trans)glycosidases"/>
    <property type="match status" value="1"/>
</dbReference>